<dbReference type="eggNOG" id="COG5184">
    <property type="taxonomic scope" value="Bacteria"/>
</dbReference>
<feature type="domain" description="Bacterial repeat" evidence="3">
    <location>
        <begin position="687"/>
        <end position="758"/>
    </location>
</feature>
<reference evidence="5 6" key="1">
    <citation type="submission" date="2008-07" db="EMBL/GenBank/DDBJ databases">
        <title>Complete sequence of Geobacter bemidjiensis BEM.</title>
        <authorList>
            <consortium name="US DOE Joint Genome Institute"/>
            <person name="Lucas S."/>
            <person name="Copeland A."/>
            <person name="Lapidus A."/>
            <person name="Glavina del Rio T."/>
            <person name="Dalin E."/>
            <person name="Tice H."/>
            <person name="Bruce D."/>
            <person name="Goodwin L."/>
            <person name="Pitluck S."/>
            <person name="Kiss H."/>
            <person name="Brettin T."/>
            <person name="Detter J.C."/>
            <person name="Han C."/>
            <person name="Kuske C.R."/>
            <person name="Schmutz J."/>
            <person name="Larimer F."/>
            <person name="Land M."/>
            <person name="Hauser L."/>
            <person name="Kyrpides N."/>
            <person name="Lykidis A."/>
            <person name="Lovley D."/>
            <person name="Richardson P."/>
        </authorList>
    </citation>
    <scope>NUCLEOTIDE SEQUENCE [LARGE SCALE GENOMIC DNA]</scope>
    <source>
        <strain evidence="6">ATCC BAA-1014 / DSM 16622 / JCM 12645 / Bem</strain>
    </source>
</reference>
<dbReference type="PANTHER" id="PTHR45982">
    <property type="entry name" value="REGULATOR OF CHROMOSOME CONDENSATION"/>
    <property type="match status" value="1"/>
</dbReference>
<dbReference type="PROSITE" id="PS00626">
    <property type="entry name" value="RCC1_2"/>
    <property type="match status" value="6"/>
</dbReference>
<dbReference type="InterPro" id="IPR058923">
    <property type="entry name" value="RCC1-like_dom"/>
</dbReference>
<proteinExistence type="predicted"/>
<dbReference type="GO" id="GO:0005085">
    <property type="term" value="F:guanyl-nucleotide exchange factor activity"/>
    <property type="evidence" value="ECO:0007669"/>
    <property type="project" value="TreeGrafter"/>
</dbReference>
<protein>
    <submittedName>
        <fullName evidence="5">ATS1 domain repeat protein</fullName>
    </submittedName>
</protein>
<keyword evidence="6" id="KW-1185">Reference proteome</keyword>
<organism evidence="5 6">
    <name type="scientific">Citrifermentans bemidjiense (strain ATCC BAA-1014 / DSM 16622 / JCM 12645 / Bem)</name>
    <name type="common">Geobacter bemidjiensis</name>
    <dbReference type="NCBI Taxonomy" id="404380"/>
    <lineage>
        <taxon>Bacteria</taxon>
        <taxon>Pseudomonadati</taxon>
        <taxon>Thermodesulfobacteriota</taxon>
        <taxon>Desulfuromonadia</taxon>
        <taxon>Geobacterales</taxon>
        <taxon>Geobacteraceae</taxon>
        <taxon>Citrifermentans</taxon>
    </lineage>
</organism>
<dbReference type="Pfam" id="PF00415">
    <property type="entry name" value="RCC1"/>
    <property type="match status" value="1"/>
</dbReference>
<dbReference type="InterPro" id="IPR044060">
    <property type="entry name" value="Bacterial_rp_domain"/>
</dbReference>
<evidence type="ECO:0000259" key="4">
    <source>
        <dbReference type="Pfam" id="PF25390"/>
    </source>
</evidence>
<evidence type="ECO:0000256" key="1">
    <source>
        <dbReference type="ARBA" id="ARBA00022658"/>
    </source>
</evidence>
<dbReference type="Pfam" id="PF13540">
    <property type="entry name" value="RCC1_2"/>
    <property type="match status" value="10"/>
</dbReference>
<dbReference type="STRING" id="404380.Gbem_1922"/>
<keyword evidence="1" id="KW-0344">Guanine-nucleotide releasing factor</keyword>
<dbReference type="PROSITE" id="PS50012">
    <property type="entry name" value="RCC1_3"/>
    <property type="match status" value="19"/>
</dbReference>
<dbReference type="eggNOG" id="COG3420">
    <property type="taxonomic scope" value="Bacteria"/>
</dbReference>
<keyword evidence="2" id="KW-0677">Repeat</keyword>
<dbReference type="Gene3D" id="2.130.10.30">
    <property type="entry name" value="Regulator of chromosome condensation 1/beta-lactamase-inhibitor protein II"/>
    <property type="match status" value="6"/>
</dbReference>
<dbReference type="eggNOG" id="COG1361">
    <property type="taxonomic scope" value="Bacteria"/>
</dbReference>
<dbReference type="GO" id="GO:0005737">
    <property type="term" value="C:cytoplasm"/>
    <property type="evidence" value="ECO:0007669"/>
    <property type="project" value="TreeGrafter"/>
</dbReference>
<dbReference type="InterPro" id="IPR009091">
    <property type="entry name" value="RCC1/BLIP-II"/>
</dbReference>
<name>B5EBR2_CITBB</name>
<dbReference type="PANTHER" id="PTHR45982:SF1">
    <property type="entry name" value="REGULATOR OF CHROMOSOME CONDENSATION"/>
    <property type="match status" value="1"/>
</dbReference>
<dbReference type="EMBL" id="CP001124">
    <property type="protein sequence ID" value="ACH38936.2"/>
    <property type="molecule type" value="Genomic_DNA"/>
</dbReference>
<evidence type="ECO:0000313" key="6">
    <source>
        <dbReference type="Proteomes" id="UP000008825"/>
    </source>
</evidence>
<dbReference type="eggNOG" id="COG3055">
    <property type="taxonomic scope" value="Bacteria"/>
</dbReference>
<evidence type="ECO:0000259" key="3">
    <source>
        <dbReference type="Pfam" id="PF18998"/>
    </source>
</evidence>
<evidence type="ECO:0000313" key="5">
    <source>
        <dbReference type="EMBL" id="ACH38936.2"/>
    </source>
</evidence>
<reference evidence="5 6" key="2">
    <citation type="journal article" date="2010" name="BMC Genomics">
        <title>The genome of Geobacter bemidjiensis, exemplar for the subsurface clade of Geobacter species that predominate in Fe(III)-reducing subsurface environments.</title>
        <authorList>
            <person name="Aklujkar M."/>
            <person name="Young N.D."/>
            <person name="Holmes D."/>
            <person name="Chavan M."/>
            <person name="Risso C."/>
            <person name="Kiss H.E."/>
            <person name="Han C.S."/>
            <person name="Land M.L."/>
            <person name="Lovley D.R."/>
        </authorList>
    </citation>
    <scope>NUCLEOTIDE SEQUENCE [LARGE SCALE GENOMIC DNA]</scope>
    <source>
        <strain evidence="6">ATCC BAA-1014 / DSM 16622 / JCM 12645 / Bem</strain>
    </source>
</reference>
<dbReference type="KEGG" id="gbm:Gbem_1922"/>
<dbReference type="SUPFAM" id="SSF50985">
    <property type="entry name" value="RCC1/BLIP-II"/>
    <property type="match status" value="4"/>
</dbReference>
<gene>
    <name evidence="5" type="ordered locus">Gbem_1922</name>
</gene>
<dbReference type="HOGENOM" id="CLU_250950_0_0_7"/>
<dbReference type="Pfam" id="PF18998">
    <property type="entry name" value="Flg_new_2"/>
    <property type="match status" value="2"/>
</dbReference>
<feature type="domain" description="RCC1-like" evidence="4">
    <location>
        <begin position="1196"/>
        <end position="1463"/>
    </location>
</feature>
<dbReference type="InterPro" id="IPR013783">
    <property type="entry name" value="Ig-like_fold"/>
</dbReference>
<dbReference type="InterPro" id="IPR051553">
    <property type="entry name" value="Ran_GTPase-activating"/>
</dbReference>
<accession>B5EBR2</accession>
<sequence>METSKPRLLHCVLLLNVFFAAIFLLLAGSHHEAFAGPVVTIVDPAAGSSGIPSSSKVHATFTESLNPQTVNKCNASLTRASKVTNISTFGDHILSITSDGAIWGWGGSTYGETIAPVGLSAVASVSIGGSHSLALKSDGTVAAWGSNAYGQSSVPSGLSNVVAIAAGERHSAALKSDGTVIEWGDNSYGQSSVPAGLSGVVAIAAGDLHTLALKSDGTVVAWGYNYDGQVTVPTGLAGVTAIAAGANNSAAVKTDGTVVVWGMNYTNNNNVPAGLTGVAAIAVGGHVVALKSDGSVVAWGNNNYGQARVPAGLSDVIAVSAGGTDTIVLKSDGTIVAWGYNSHSQDNIPQKPGCFSAVSVGGYHSTAINPDGTITAWGSNLYGQANVPTGLNNVSAVGIGEGVTVALKSDGTVVTWGHNSKTPPAVSGVTAIAVGGFHALALKPDATVVSWGTDYYGETMVPAGLNGVSAIAAGFYHSLALKADGSLVAWGNNGYGQVSIPAGLNNVTSIAAGMDHNVAVRSDGTVAAWGSNSSGQATVPAGLSGVRQVAAGDLHSVALKTDGTVIAWGDSTYGQTAVPAGLTDVVAVAAGNGYTLALKSGGTVVGWGDNRFGQATLPKSPYGTPLNASVSWDPATLTVTLLPEQPFPLGATVNAALSGAIENVSGERIAPYNWSFSVADSYRITSSVSGGAGGSINCTPGSPAPGQDATCGMSPDAGYALSGLTDNSTDVLGAVTAGSYLIPAVSGDHTLSATFVEIGFPMTVSLSGTGGGVVHSSPAPDLACAAGSCGQKYLVGTTAILTAMPNSNSFFVGWGGDCAGAGDCSVAINAPHSVTATFELKSGVPAVAITSPAAGPTNNRTPVLQYSVNNGSVVVTVDGIVVAKAPGDTLGPLADGAHTVRVESTAGDKSNFAEVIFTVDTIPPVVFIDPVAPTKTNSQIVTGTRETNAAVSISVTAPATVGAVTYPTATTWNCLVNSLAEGDHTVTLTASDAASNSATTAIAITRDTVVPIVAIASPTAGPTSSHTPLLAYTASDGNVAISMDGVVANKVSGDYLDTLADGIHTVRVESRDTAGNVGFAVVTFVVDTTPPQQTVFSKVSAGTRHTIALKSDGTLWSWGYNAFGQLGDGTTVNRYVPVQIGDDNKWISISAGVDFTLALKSDGTLWGWGRNDLGQLGDGTTTFRYSPVQIGNSTDWISIHAGGYHAAALKSDGTLWAWGGNYNGQVGNGSTLNQLFPLQIGTDRSWTAISAGGAHTLALKANGTLWGWGSNSSGQVGLGYGSLAQYTSPTRIGTAGNWKLISAGTYHSMALQTDNTLWGWGSNQYGQLGNGTTSSYGQLSFPVKIGSVSNWSSVSAAYGHTVALDLNGALWAWGRNSSGELGDATSVDKVYPVRIGTNATWTTMETGDSYTVASKSDGTLWAWGNNWYGGLGDGTASERDGATTATKYVPTHINRILSINNGGIYTKNSSVSLRVLAADANGIAATQFSNDGSTWTNPEPYATTRTWTLEPGDGTKTVFAKLKDNVGNWSGAFSSTIIVDTTAPTVSVASPIAVVTNDNMPLLIYAVSDGNVTVLVDNAPVTTVSGQRLAALTDGTHTVRVESRDAVWNTGFDEVTFTVDLPPAVSITSPASGSTNNTTPLLTYTASNGTVVVKVDGVIVNKVSGNSLDALANGTHIVRVEATDAGGTGYAERTFAIDTVAATVTISSPTTGTTTDNPPLLTYTVSDGTVTVKVDGVSVAKVSGSRLSTLANGAHTVRVESRDAAGNIGFAEVTFTVNAPLTNLTEDFESGTITRLPWVTSGNGTWSAKTTTKRGGLYAAEAPVSIVDNQSATLEVPVACAAGNITFWYSVSSEANFDFLHFYIDGVEQNKWSGTVAWNQASFPVTAGNHTFRWSYTKDSSVSSGSDVAWIDDIAVP</sequence>
<dbReference type="Proteomes" id="UP000008825">
    <property type="component" value="Chromosome"/>
</dbReference>
<feature type="domain" description="Bacterial repeat" evidence="3">
    <location>
        <begin position="787"/>
        <end position="841"/>
    </location>
</feature>
<evidence type="ECO:0000256" key="2">
    <source>
        <dbReference type="ARBA" id="ARBA00022737"/>
    </source>
</evidence>
<dbReference type="Pfam" id="PF25390">
    <property type="entry name" value="WD40_RLD"/>
    <property type="match status" value="1"/>
</dbReference>
<dbReference type="InterPro" id="IPR000408">
    <property type="entry name" value="Reg_chr_condens"/>
</dbReference>
<dbReference type="PRINTS" id="PR00633">
    <property type="entry name" value="RCCNDNSATION"/>
</dbReference>
<dbReference type="Gene3D" id="2.60.40.10">
    <property type="entry name" value="Immunoglobulins"/>
    <property type="match status" value="2"/>
</dbReference>